<organism evidence="8 9">
    <name type="scientific">Mesorhizobium shangrilense</name>
    <dbReference type="NCBI Taxonomy" id="460060"/>
    <lineage>
        <taxon>Bacteria</taxon>
        <taxon>Pseudomonadati</taxon>
        <taxon>Pseudomonadota</taxon>
        <taxon>Alphaproteobacteria</taxon>
        <taxon>Hyphomicrobiales</taxon>
        <taxon>Phyllobacteriaceae</taxon>
        <taxon>Mesorhizobium</taxon>
    </lineage>
</organism>
<evidence type="ECO:0000256" key="6">
    <source>
        <dbReference type="ARBA" id="ARBA00023136"/>
    </source>
</evidence>
<proteinExistence type="inferred from homology"/>
<keyword evidence="9" id="KW-1185">Reference proteome</keyword>
<dbReference type="PANTHER" id="PTHR33884:SF3">
    <property type="entry name" value="UPF0410 PROTEIN YMGE"/>
    <property type="match status" value="1"/>
</dbReference>
<evidence type="ECO:0000313" key="9">
    <source>
        <dbReference type="Proteomes" id="UP001548832"/>
    </source>
</evidence>
<dbReference type="InterPro" id="IPR007341">
    <property type="entry name" value="Transgly_assoc"/>
</dbReference>
<sequence>MGIESLLVFIIIGAIAGWLAGLIVSGFGFGLIGNIIIGIVGAFIAGWLFPRIGFSIGGGVIASIIHATIGAVILLVLVKVLKRA</sequence>
<feature type="transmembrane region" description="Helical" evidence="7">
    <location>
        <begin position="31"/>
        <end position="50"/>
    </location>
</feature>
<evidence type="ECO:0000256" key="2">
    <source>
        <dbReference type="ARBA" id="ARBA00011006"/>
    </source>
</evidence>
<feature type="transmembrane region" description="Helical" evidence="7">
    <location>
        <begin position="6"/>
        <end position="24"/>
    </location>
</feature>
<comment type="caution">
    <text evidence="8">The sequence shown here is derived from an EMBL/GenBank/DDBJ whole genome shotgun (WGS) entry which is preliminary data.</text>
</comment>
<keyword evidence="3" id="KW-1003">Cell membrane</keyword>
<evidence type="ECO:0000256" key="7">
    <source>
        <dbReference type="SAM" id="Phobius"/>
    </source>
</evidence>
<keyword evidence="6 7" id="KW-0472">Membrane</keyword>
<dbReference type="Pfam" id="PF04226">
    <property type="entry name" value="Transgly_assoc"/>
    <property type="match status" value="1"/>
</dbReference>
<reference evidence="8 9" key="1">
    <citation type="submission" date="2024-06" db="EMBL/GenBank/DDBJ databases">
        <authorList>
            <person name="Kim D.-U."/>
        </authorList>
    </citation>
    <scope>NUCLEOTIDE SEQUENCE [LARGE SCALE GENOMIC DNA]</scope>
    <source>
        <strain evidence="8 9">KACC15460</strain>
    </source>
</reference>
<keyword evidence="4 7" id="KW-0812">Transmembrane</keyword>
<evidence type="ECO:0000256" key="3">
    <source>
        <dbReference type="ARBA" id="ARBA00022475"/>
    </source>
</evidence>
<evidence type="ECO:0000256" key="1">
    <source>
        <dbReference type="ARBA" id="ARBA00004651"/>
    </source>
</evidence>
<evidence type="ECO:0000256" key="5">
    <source>
        <dbReference type="ARBA" id="ARBA00022989"/>
    </source>
</evidence>
<dbReference type="RefSeq" id="WP_354462339.1">
    <property type="nucleotide sequence ID" value="NZ_JBEWSZ010000002.1"/>
</dbReference>
<comment type="subcellular location">
    <subcellularLocation>
        <location evidence="1">Cell membrane</location>
        <topology evidence="1">Multi-pass membrane protein</topology>
    </subcellularLocation>
</comment>
<feature type="transmembrane region" description="Helical" evidence="7">
    <location>
        <begin position="56"/>
        <end position="78"/>
    </location>
</feature>
<keyword evidence="5 7" id="KW-1133">Transmembrane helix</keyword>
<accession>A0ABV2DJU1</accession>
<evidence type="ECO:0000313" key="8">
    <source>
        <dbReference type="EMBL" id="MET2830242.1"/>
    </source>
</evidence>
<comment type="similarity">
    <text evidence="2">Belongs to the UPF0410 family.</text>
</comment>
<dbReference type="PANTHER" id="PTHR33884">
    <property type="entry name" value="UPF0410 PROTEIN YMGE"/>
    <property type="match status" value="1"/>
</dbReference>
<gene>
    <name evidence="8" type="ORF">ABVQ20_24990</name>
</gene>
<name>A0ABV2DJU1_9HYPH</name>
<dbReference type="Proteomes" id="UP001548832">
    <property type="component" value="Unassembled WGS sequence"/>
</dbReference>
<dbReference type="EMBL" id="JBEWSZ010000002">
    <property type="protein sequence ID" value="MET2830242.1"/>
    <property type="molecule type" value="Genomic_DNA"/>
</dbReference>
<protein>
    <submittedName>
        <fullName evidence="8">GlsB/YeaQ/YmgE family stress response membrane protein</fullName>
    </submittedName>
</protein>
<evidence type="ECO:0000256" key="4">
    <source>
        <dbReference type="ARBA" id="ARBA00022692"/>
    </source>
</evidence>